<dbReference type="PANTHER" id="PTHR43798:SF31">
    <property type="entry name" value="AB HYDROLASE SUPERFAMILY PROTEIN YCLE"/>
    <property type="match status" value="1"/>
</dbReference>
<dbReference type="PRINTS" id="PR00412">
    <property type="entry name" value="EPOXHYDRLASE"/>
</dbReference>
<feature type="domain" description="AB hydrolase-1" evidence="2">
    <location>
        <begin position="22"/>
        <end position="253"/>
    </location>
</feature>
<organism evidence="3 4">
    <name type="scientific">Cohnella suwonensis</name>
    <dbReference type="NCBI Taxonomy" id="696072"/>
    <lineage>
        <taxon>Bacteria</taxon>
        <taxon>Bacillati</taxon>
        <taxon>Bacillota</taxon>
        <taxon>Bacilli</taxon>
        <taxon>Bacillales</taxon>
        <taxon>Paenibacillaceae</taxon>
        <taxon>Cohnella</taxon>
    </lineage>
</organism>
<dbReference type="InterPro" id="IPR000073">
    <property type="entry name" value="AB_hydrolase_1"/>
</dbReference>
<evidence type="ECO:0000256" key="1">
    <source>
        <dbReference type="ARBA" id="ARBA00022801"/>
    </source>
</evidence>
<evidence type="ECO:0000313" key="4">
    <source>
        <dbReference type="Proteomes" id="UP001596105"/>
    </source>
</evidence>
<dbReference type="InterPro" id="IPR029058">
    <property type="entry name" value="AB_hydrolase_fold"/>
</dbReference>
<keyword evidence="4" id="KW-1185">Reference proteome</keyword>
<dbReference type="Pfam" id="PF12697">
    <property type="entry name" value="Abhydrolase_6"/>
    <property type="match status" value="1"/>
</dbReference>
<dbReference type="PANTHER" id="PTHR43798">
    <property type="entry name" value="MONOACYLGLYCEROL LIPASE"/>
    <property type="match status" value="1"/>
</dbReference>
<dbReference type="InterPro" id="IPR000639">
    <property type="entry name" value="Epox_hydrolase-like"/>
</dbReference>
<comment type="caution">
    <text evidence="3">The sequence shown here is derived from an EMBL/GenBank/DDBJ whole genome shotgun (WGS) entry which is preliminary data.</text>
</comment>
<dbReference type="EMBL" id="JBHSMH010000005">
    <property type="protein sequence ID" value="MFC5467642.1"/>
    <property type="molecule type" value="Genomic_DNA"/>
</dbReference>
<reference evidence="4" key="1">
    <citation type="journal article" date="2019" name="Int. J. Syst. Evol. Microbiol.">
        <title>The Global Catalogue of Microorganisms (GCM) 10K type strain sequencing project: providing services to taxonomists for standard genome sequencing and annotation.</title>
        <authorList>
            <consortium name="The Broad Institute Genomics Platform"/>
            <consortium name="The Broad Institute Genome Sequencing Center for Infectious Disease"/>
            <person name="Wu L."/>
            <person name="Ma J."/>
        </authorList>
    </citation>
    <scope>NUCLEOTIDE SEQUENCE [LARGE SCALE GENOMIC DNA]</scope>
    <source>
        <strain evidence="4">CCUG 57113</strain>
    </source>
</reference>
<name>A0ABW0LRL3_9BACL</name>
<dbReference type="InterPro" id="IPR050266">
    <property type="entry name" value="AB_hydrolase_sf"/>
</dbReference>
<dbReference type="GO" id="GO:0016787">
    <property type="term" value="F:hydrolase activity"/>
    <property type="evidence" value="ECO:0007669"/>
    <property type="project" value="UniProtKB-KW"/>
</dbReference>
<evidence type="ECO:0000259" key="2">
    <source>
        <dbReference type="Pfam" id="PF12697"/>
    </source>
</evidence>
<dbReference type="SUPFAM" id="SSF53474">
    <property type="entry name" value="alpha/beta-Hydrolases"/>
    <property type="match status" value="1"/>
</dbReference>
<protein>
    <submittedName>
        <fullName evidence="3">Alpha/beta fold hydrolase</fullName>
    </submittedName>
</protein>
<accession>A0ABW0LRL3</accession>
<dbReference type="Gene3D" id="3.40.50.1820">
    <property type="entry name" value="alpha/beta hydrolase"/>
    <property type="match status" value="1"/>
</dbReference>
<keyword evidence="1 3" id="KW-0378">Hydrolase</keyword>
<sequence>MGFLHANGAKFGFESLGSGEPVILLHAHSVDRRMWNPQFEKLAESYEVIRYDLRGYGQSDIPRSGEPFSHAEDLRGIMDELDVPKAHLVGLSLGSFVALDMLAFHSDRVLSVAVASGAIFEGETGAQAKSDPNFKRDLDVPAFKRRWLQSLLADCGPYREEISGDLQRMVADWSAWQPVYETVLPIAGASSVPLLRDADARIPVLVIIGEEDSAGSRRSSAELLGIRPSAREVRLQDAGHMSSMETPDAFLDALLRFWRAVPGE</sequence>
<evidence type="ECO:0000313" key="3">
    <source>
        <dbReference type="EMBL" id="MFC5467642.1"/>
    </source>
</evidence>
<dbReference type="RefSeq" id="WP_209742927.1">
    <property type="nucleotide sequence ID" value="NZ_JBHSMH010000005.1"/>
</dbReference>
<dbReference type="Proteomes" id="UP001596105">
    <property type="component" value="Unassembled WGS sequence"/>
</dbReference>
<proteinExistence type="predicted"/>
<gene>
    <name evidence="3" type="ORF">ACFPPD_02860</name>
</gene>